<dbReference type="PROSITE" id="PS51257">
    <property type="entry name" value="PROKAR_LIPOPROTEIN"/>
    <property type="match status" value="1"/>
</dbReference>
<sequence>MKIIFKTIFVGGISLMLTACGTTEKEDNIQTGGQDLNGSSSEESQIVLEPEGNKDVNEEEEFLFPVLDSTEDEIRIELNGEEIILDATYYTTTFDKEIKVLDGMSFTYREEGQPAAIATFEEGHLLSDLNFIVEENLIYDGENVLTREVDVARDIHLETSLLGTAGHVNDYNVHELDESLPFHYVIEVVGDATKPGNWADSIRGKEYRQFTFVEVTEHGRYYVKLQFPVDVDEEIEATALALALSYQSVKTIDVDEE</sequence>
<protein>
    <recommendedName>
        <fullName evidence="4">Lipoprotein</fullName>
    </recommendedName>
</protein>
<evidence type="ECO:0008006" key="4">
    <source>
        <dbReference type="Google" id="ProtNLM"/>
    </source>
</evidence>
<comment type="caution">
    <text evidence="2">The sequence shown here is derived from an EMBL/GenBank/DDBJ whole genome shotgun (WGS) entry which is preliminary data.</text>
</comment>
<evidence type="ECO:0000313" key="3">
    <source>
        <dbReference type="Proteomes" id="UP000784880"/>
    </source>
</evidence>
<organism evidence="2 3">
    <name type="scientific">Evansella tamaricis</name>
    <dbReference type="NCBI Taxonomy" id="2069301"/>
    <lineage>
        <taxon>Bacteria</taxon>
        <taxon>Bacillati</taxon>
        <taxon>Bacillota</taxon>
        <taxon>Bacilli</taxon>
        <taxon>Bacillales</taxon>
        <taxon>Bacillaceae</taxon>
        <taxon>Evansella</taxon>
    </lineage>
</organism>
<evidence type="ECO:0000313" key="2">
    <source>
        <dbReference type="EMBL" id="MBU9710667.1"/>
    </source>
</evidence>
<accession>A0ABS6JAF0</accession>
<name>A0ABS6JAF0_9BACI</name>
<evidence type="ECO:0000256" key="1">
    <source>
        <dbReference type="SAM" id="MobiDB-lite"/>
    </source>
</evidence>
<keyword evidence="3" id="KW-1185">Reference proteome</keyword>
<dbReference type="EMBL" id="JAHQCS010000043">
    <property type="protein sequence ID" value="MBU9710667.1"/>
    <property type="molecule type" value="Genomic_DNA"/>
</dbReference>
<dbReference type="Proteomes" id="UP000784880">
    <property type="component" value="Unassembled WGS sequence"/>
</dbReference>
<gene>
    <name evidence="2" type="ORF">KS419_02775</name>
</gene>
<reference evidence="2 3" key="1">
    <citation type="submission" date="2021-06" db="EMBL/GenBank/DDBJ databases">
        <title>Bacillus sp. RD4P76, an endophyte from a halophyte.</title>
        <authorList>
            <person name="Sun J.-Q."/>
        </authorList>
    </citation>
    <scope>NUCLEOTIDE SEQUENCE [LARGE SCALE GENOMIC DNA]</scope>
    <source>
        <strain evidence="2 3">CGMCC 1.15917</strain>
    </source>
</reference>
<feature type="compositionally biased region" description="Polar residues" evidence="1">
    <location>
        <begin position="29"/>
        <end position="44"/>
    </location>
</feature>
<dbReference type="RefSeq" id="WP_217064563.1">
    <property type="nucleotide sequence ID" value="NZ_JAHQCS010000043.1"/>
</dbReference>
<feature type="region of interest" description="Disordered" evidence="1">
    <location>
        <begin position="26"/>
        <end position="52"/>
    </location>
</feature>
<proteinExistence type="predicted"/>